<dbReference type="SUPFAM" id="SSF53927">
    <property type="entry name" value="Cytidine deaminase-like"/>
    <property type="match status" value="1"/>
</dbReference>
<evidence type="ECO:0000256" key="2">
    <source>
        <dbReference type="ARBA" id="ARBA00022833"/>
    </source>
</evidence>
<dbReference type="PROSITE" id="PS51747">
    <property type="entry name" value="CYT_DCMP_DEAMINASES_2"/>
    <property type="match status" value="1"/>
</dbReference>
<keyword evidence="2" id="KW-0862">Zinc</keyword>
<evidence type="ECO:0000313" key="5">
    <source>
        <dbReference type="Proteomes" id="UP000179467"/>
    </source>
</evidence>
<dbReference type="CDD" id="cd01285">
    <property type="entry name" value="nucleoside_deaminase"/>
    <property type="match status" value="1"/>
</dbReference>
<gene>
    <name evidence="4" type="primary">tadA_1</name>
    <name evidence="4" type="ORF">BHE75_00645</name>
</gene>
<dbReference type="Proteomes" id="UP000179467">
    <property type="component" value="Unassembled WGS sequence"/>
</dbReference>
<dbReference type="InterPro" id="IPR016193">
    <property type="entry name" value="Cytidine_deaminase-like"/>
</dbReference>
<sequence length="422" mass="45976">MASEKATISSVDEAAKLSAEQAIIAYCSGTFSVGGIMVAKDGTIVKQMHNAVIVDGFPHDPTAHGERQMVDWYYQQIYGGVMLPPPEDLTIVTSLDPCCMCTGAILTAGFRAVTVAEDNTSGINFDSSDTFNTLPSVLRPQAKATFSYPAIGGETCFARPSKGASILFPVGDGVIDDQTAALCEVIFDDTLQTVRDDINHDLPPDKLKNIADLPEDNYIRKAVSDVDERALQYEFHGEAQPRDQVAFANAMADTMRQDHANGGPGEAIALIDPFDNFLFMTSGALNVSKIMTAFMILTRGYAKLRYTLHQAHQADPDQYPEDPLEYLAHPKYCRFLTALSPNESSQSYMGLGAYGSTMEGPFDTVKQYQYAVPRISQSAIDAITQGMPPLYSQIIKVKLSEIEGVGFFRQIIQDTWISLGGG</sequence>
<dbReference type="Pfam" id="PF00383">
    <property type="entry name" value="dCMP_cyt_deam_1"/>
    <property type="match status" value="1"/>
</dbReference>
<proteinExistence type="predicted"/>
<dbReference type="InterPro" id="IPR002125">
    <property type="entry name" value="CMP_dCMP_dom"/>
</dbReference>
<dbReference type="InterPro" id="IPR016192">
    <property type="entry name" value="APOBEC/CMP_deaminase_Zn-bd"/>
</dbReference>
<protein>
    <submittedName>
        <fullName evidence="4">tRNA-specific adenosine deaminase</fullName>
        <ecNumber evidence="4">3.5.4.33</ecNumber>
    </submittedName>
</protein>
<name>A0A1S1HB62_9SPHN</name>
<feature type="domain" description="CMP/dCMP-type deaminase" evidence="3">
    <location>
        <begin position="9"/>
        <end position="126"/>
    </location>
</feature>
<dbReference type="AlphaFoldDB" id="A0A1S1HB62"/>
<comment type="caution">
    <text evidence="4">The sequence shown here is derived from an EMBL/GenBank/DDBJ whole genome shotgun (WGS) entry which is preliminary data.</text>
</comment>
<dbReference type="Gene3D" id="3.40.140.10">
    <property type="entry name" value="Cytidine Deaminase, domain 2"/>
    <property type="match status" value="1"/>
</dbReference>
<keyword evidence="4" id="KW-0378">Hydrolase</keyword>
<dbReference type="GO" id="GO:0008270">
    <property type="term" value="F:zinc ion binding"/>
    <property type="evidence" value="ECO:0007669"/>
    <property type="project" value="InterPro"/>
</dbReference>
<dbReference type="EC" id="3.5.4.33" evidence="4"/>
<reference evidence="4 5" key="1">
    <citation type="submission" date="2016-09" db="EMBL/GenBank/DDBJ databases">
        <title>Metabolic pathway, cell adaptation mechanisms and a novel monoxygenase revealed through proteogenomic-transcription analysis of a Sphingomonas haloaromaticamans strain degrading the fungicide ortho-phenylphenol.</title>
        <authorList>
            <person name="Perruchon C."/>
            <person name="Papadopoulou E.S."/>
            <person name="Rousidou C."/>
            <person name="Vasileiadis S."/>
            <person name="Tanou G."/>
            <person name="Amoutzias G."/>
            <person name="Molassiotis A."/>
            <person name="Karpouzas D.G."/>
        </authorList>
    </citation>
    <scope>NUCLEOTIDE SEQUENCE [LARGE SCALE GENOMIC DNA]</scope>
    <source>
        <strain evidence="4 5">P3</strain>
    </source>
</reference>
<evidence type="ECO:0000256" key="1">
    <source>
        <dbReference type="ARBA" id="ARBA00022723"/>
    </source>
</evidence>
<evidence type="ECO:0000313" key="4">
    <source>
        <dbReference type="EMBL" id="OHT18671.1"/>
    </source>
</evidence>
<dbReference type="GO" id="GO:0052717">
    <property type="term" value="F:tRNA-specific adenosine-34 deaminase activity"/>
    <property type="evidence" value="ECO:0007669"/>
    <property type="project" value="UniProtKB-EC"/>
</dbReference>
<dbReference type="RefSeq" id="WP_191225136.1">
    <property type="nucleotide sequence ID" value="NZ_MIPT01000001.1"/>
</dbReference>
<accession>A0A1S1HB62</accession>
<evidence type="ECO:0000259" key="3">
    <source>
        <dbReference type="PROSITE" id="PS51747"/>
    </source>
</evidence>
<dbReference type="PROSITE" id="PS00903">
    <property type="entry name" value="CYT_DCMP_DEAMINASES_1"/>
    <property type="match status" value="1"/>
</dbReference>
<dbReference type="EMBL" id="MIPT01000001">
    <property type="protein sequence ID" value="OHT18671.1"/>
    <property type="molecule type" value="Genomic_DNA"/>
</dbReference>
<organism evidence="4 5">
    <name type="scientific">Edaphosphingomonas haloaromaticamans</name>
    <dbReference type="NCBI Taxonomy" id="653954"/>
    <lineage>
        <taxon>Bacteria</taxon>
        <taxon>Pseudomonadati</taxon>
        <taxon>Pseudomonadota</taxon>
        <taxon>Alphaproteobacteria</taxon>
        <taxon>Sphingomonadales</taxon>
        <taxon>Rhizorhabdaceae</taxon>
        <taxon>Edaphosphingomonas</taxon>
    </lineage>
</organism>
<keyword evidence="5" id="KW-1185">Reference proteome</keyword>
<keyword evidence="1" id="KW-0479">Metal-binding</keyword>